<dbReference type="GO" id="GO:0006325">
    <property type="term" value="P:chromatin organization"/>
    <property type="evidence" value="ECO:0007669"/>
    <property type="project" value="UniProtKB-KW"/>
</dbReference>
<evidence type="ECO:0000256" key="5">
    <source>
        <dbReference type="PROSITE-ProRule" id="PRU00146"/>
    </source>
</evidence>
<name>A0A8H3VA63_VENIN</name>
<feature type="compositionally biased region" description="Polar residues" evidence="6">
    <location>
        <begin position="186"/>
        <end position="195"/>
    </location>
</feature>
<sequence length="783" mass="86735">MAAQLEASALPDWHFPSPSSTPKSAATFQQTHFQTPKFEQPSHFLDAYYTPQITGQQTPVQTPTYHTFTVVKRSAPPSPLTPNDPSFHINHFKGSHLPLPPVEPARRLASSPDPATTSNSLQRSSSAPKLRAEGEMNPFQMQTPPPTRDSSSRRASYNGQQGAAHNPPSTGYHGQASTPIRPPPQQNMQTPQFQTSYQTQGLQFSPEMFQYGGPASAPPIPLVQNSWDQSPTMVNYGNNGMLDAQQHSFGPGTSFNHAFQDWQLQNMSPMQPHGGLQGGFQQQQYQMPPQLQQQPLPQHTPMPMQEPNQPLDFWSTPAMQSQPTGSFAQETSSFASTSTTTGVNPSMIFSFTSPLPQKIETVSVRPQLTQRMVDTGGRQPYEHQMRESSREKEVAATKKSKAPTRSGSGSSSTSLSSNGRLNLQRSNTDSGPRRANNCSVDSQRSMQVTDTIVRRSSPLKRNTSLSLQAIPEMRSKPKMRLVVDENGRARTETVDSLDEEPLDSRKSLGFWADDDDDSEDDAMLISQRNPFAFPLDELRRRSSKHARTDSDPERFDPMKRPVSSASMASLTTRLEATPIGKRSSAIANYRRVGSGSFAGTLSAENIRALQESAVEEEPTDAQGALRKLMEDRRRKDQNNPQVLLNAHNQRWSQASMNAMQEQHDLYNGNTFSNSTLSPTSDDSSAFVHTPSTSRSTRSNDSTRCVCNNEASEETMFIQCESCTKWLHVRCVGLNQHSLPPVYVCIFCTGSTPVARGGRVREPLRREAIGRDSPLGYKSTGYRR</sequence>
<dbReference type="Proteomes" id="UP000490939">
    <property type="component" value="Unassembled WGS sequence"/>
</dbReference>
<feature type="region of interest" description="Disordered" evidence="6">
    <location>
        <begin position="1"/>
        <end position="27"/>
    </location>
</feature>
<keyword evidence="4" id="KW-0156">Chromatin regulator</keyword>
<feature type="compositionally biased region" description="Polar residues" evidence="6">
    <location>
        <begin position="667"/>
        <end position="683"/>
    </location>
</feature>
<feature type="region of interest" description="Disordered" evidence="6">
    <location>
        <begin position="535"/>
        <end position="567"/>
    </location>
</feature>
<dbReference type="InterPro" id="IPR019787">
    <property type="entry name" value="Znf_PHD-finger"/>
</dbReference>
<keyword evidence="2 5" id="KW-0863">Zinc-finger</keyword>
<organism evidence="8 9">
    <name type="scientific">Venturia inaequalis</name>
    <name type="common">Apple scab fungus</name>
    <dbReference type="NCBI Taxonomy" id="5025"/>
    <lineage>
        <taxon>Eukaryota</taxon>
        <taxon>Fungi</taxon>
        <taxon>Dikarya</taxon>
        <taxon>Ascomycota</taxon>
        <taxon>Pezizomycotina</taxon>
        <taxon>Dothideomycetes</taxon>
        <taxon>Pleosporomycetidae</taxon>
        <taxon>Venturiales</taxon>
        <taxon>Venturiaceae</taxon>
        <taxon>Venturia</taxon>
    </lineage>
</organism>
<evidence type="ECO:0000256" key="6">
    <source>
        <dbReference type="SAM" id="MobiDB-lite"/>
    </source>
</evidence>
<evidence type="ECO:0000259" key="7">
    <source>
        <dbReference type="PROSITE" id="PS50016"/>
    </source>
</evidence>
<dbReference type="EMBL" id="WNWR01000265">
    <property type="protein sequence ID" value="KAE9986117.1"/>
    <property type="molecule type" value="Genomic_DNA"/>
</dbReference>
<evidence type="ECO:0000313" key="8">
    <source>
        <dbReference type="EMBL" id="KAE9986117.1"/>
    </source>
</evidence>
<dbReference type="PANTHER" id="PTHR46462">
    <property type="entry name" value="UPSET, ISOFORM A"/>
    <property type="match status" value="1"/>
</dbReference>
<dbReference type="InterPro" id="IPR001965">
    <property type="entry name" value="Znf_PHD"/>
</dbReference>
<feature type="domain" description="PHD-type" evidence="7">
    <location>
        <begin position="701"/>
        <end position="750"/>
    </location>
</feature>
<dbReference type="PROSITE" id="PS01359">
    <property type="entry name" value="ZF_PHD_1"/>
    <property type="match status" value="1"/>
</dbReference>
<feature type="compositionally biased region" description="Low complexity" evidence="6">
    <location>
        <begin position="16"/>
        <end position="27"/>
    </location>
</feature>
<dbReference type="AlphaFoldDB" id="A0A8H3VA63"/>
<protein>
    <recommendedName>
        <fullName evidence="7">PHD-type domain-containing protein</fullName>
    </recommendedName>
</protein>
<gene>
    <name evidence="8" type="ORF">EG327_004448</name>
</gene>
<feature type="compositionally biased region" description="Basic and acidic residues" evidence="6">
    <location>
        <begin position="536"/>
        <end position="559"/>
    </location>
</feature>
<dbReference type="InterPro" id="IPR011011">
    <property type="entry name" value="Znf_FYVE_PHD"/>
</dbReference>
<dbReference type="OrthoDB" id="436852at2759"/>
<dbReference type="Pfam" id="PF20826">
    <property type="entry name" value="PHD_5"/>
    <property type="match status" value="1"/>
</dbReference>
<dbReference type="InterPro" id="IPR019786">
    <property type="entry name" value="Zinc_finger_PHD-type_CS"/>
</dbReference>
<accession>A0A8H3VA63</accession>
<evidence type="ECO:0000313" key="9">
    <source>
        <dbReference type="Proteomes" id="UP000490939"/>
    </source>
</evidence>
<feature type="region of interest" description="Disordered" evidence="6">
    <location>
        <begin position="666"/>
        <end position="703"/>
    </location>
</feature>
<evidence type="ECO:0000256" key="4">
    <source>
        <dbReference type="ARBA" id="ARBA00022853"/>
    </source>
</evidence>
<feature type="compositionally biased region" description="Low complexity" evidence="6">
    <location>
        <begin position="326"/>
        <end position="340"/>
    </location>
</feature>
<keyword evidence="1" id="KW-0479">Metal-binding</keyword>
<evidence type="ECO:0000256" key="1">
    <source>
        <dbReference type="ARBA" id="ARBA00022723"/>
    </source>
</evidence>
<feature type="compositionally biased region" description="Polar residues" evidence="6">
    <location>
        <begin position="113"/>
        <end position="127"/>
    </location>
</feature>
<evidence type="ECO:0000256" key="3">
    <source>
        <dbReference type="ARBA" id="ARBA00022833"/>
    </source>
</evidence>
<dbReference type="InterPro" id="IPR013083">
    <property type="entry name" value="Znf_RING/FYVE/PHD"/>
</dbReference>
<feature type="compositionally biased region" description="Low complexity" evidence="6">
    <location>
        <begin position="691"/>
        <end position="703"/>
    </location>
</feature>
<dbReference type="GO" id="GO:0008270">
    <property type="term" value="F:zinc ion binding"/>
    <property type="evidence" value="ECO:0007669"/>
    <property type="project" value="UniProtKB-KW"/>
</dbReference>
<feature type="compositionally biased region" description="Polar residues" evidence="6">
    <location>
        <begin position="153"/>
        <end position="169"/>
    </location>
</feature>
<feature type="compositionally biased region" description="Basic and acidic residues" evidence="6">
    <location>
        <begin position="380"/>
        <end position="396"/>
    </location>
</feature>
<reference evidence="8 9" key="1">
    <citation type="submission" date="2019-07" db="EMBL/GenBank/DDBJ databases">
        <title>Venturia inaequalis Genome Resource.</title>
        <authorList>
            <person name="Lichtner F.J."/>
        </authorList>
    </citation>
    <scope>NUCLEOTIDE SEQUENCE [LARGE SCALE GENOMIC DNA]</scope>
    <source>
        <strain evidence="8 9">DMI_063113</strain>
    </source>
</reference>
<keyword evidence="3" id="KW-0862">Zinc</keyword>
<dbReference type="SUPFAM" id="SSF57903">
    <property type="entry name" value="FYVE/PHD zinc finger"/>
    <property type="match status" value="1"/>
</dbReference>
<dbReference type="Gene3D" id="3.30.40.10">
    <property type="entry name" value="Zinc/RING finger domain, C3HC4 (zinc finger)"/>
    <property type="match status" value="1"/>
</dbReference>
<dbReference type="PROSITE" id="PS50016">
    <property type="entry name" value="ZF_PHD_2"/>
    <property type="match status" value="1"/>
</dbReference>
<feature type="compositionally biased region" description="Low complexity" evidence="6">
    <location>
        <begin position="404"/>
        <end position="423"/>
    </location>
</feature>
<evidence type="ECO:0000256" key="2">
    <source>
        <dbReference type="ARBA" id="ARBA00022771"/>
    </source>
</evidence>
<feature type="region of interest" description="Disordered" evidence="6">
    <location>
        <begin position="317"/>
        <end position="340"/>
    </location>
</feature>
<feature type="region of interest" description="Disordered" evidence="6">
    <location>
        <begin position="362"/>
        <end position="460"/>
    </location>
</feature>
<feature type="region of interest" description="Disordered" evidence="6">
    <location>
        <begin position="73"/>
        <end position="195"/>
    </location>
</feature>
<dbReference type="PANTHER" id="PTHR46462:SF3">
    <property type="entry name" value="UPSET, ISOFORM A"/>
    <property type="match status" value="1"/>
</dbReference>
<comment type="caution">
    <text evidence="8">The sequence shown here is derived from an EMBL/GenBank/DDBJ whole genome shotgun (WGS) entry which is preliminary data.</text>
</comment>
<proteinExistence type="predicted"/>
<dbReference type="SMART" id="SM00249">
    <property type="entry name" value="PHD"/>
    <property type="match status" value="1"/>
</dbReference>
<keyword evidence="9" id="KW-1185">Reference proteome</keyword>
<feature type="compositionally biased region" description="Polar residues" evidence="6">
    <location>
        <begin position="424"/>
        <end position="450"/>
    </location>
</feature>